<keyword evidence="3" id="KW-0645">Protease</keyword>
<evidence type="ECO:0000256" key="2">
    <source>
        <dbReference type="ARBA" id="ARBA00022645"/>
    </source>
</evidence>
<keyword evidence="2" id="KW-0121">Carboxypeptidase</keyword>
<dbReference type="InterPro" id="IPR040921">
    <property type="entry name" value="Peptidase_S66C"/>
</dbReference>
<keyword evidence="4" id="KW-0378">Hydrolase</keyword>
<gene>
    <name evidence="10" type="ORF">A5CPEGH6_12750</name>
</gene>
<comment type="similarity">
    <text evidence="1">Belongs to the peptidase S66 family.</text>
</comment>
<keyword evidence="7" id="KW-0732">Signal</keyword>
<dbReference type="GeneID" id="98673252"/>
<reference evidence="11" key="1">
    <citation type="submission" date="2019-06" db="EMBL/GenBank/DDBJ databases">
        <title>Alistipes onderdonkii subsp. vulgaris subsp. nov., Alistipes dispar sp. nov. and Alistipes communis sp. nov., isolated from human faeces, and creation of Alistipes onderdonkii subsp. onderdonkii subsp. nov.</title>
        <authorList>
            <person name="Sakamoto M."/>
            <person name="Ikeyama N."/>
            <person name="Ogata Y."/>
            <person name="Suda W."/>
            <person name="Iino T."/>
            <person name="Hattori M."/>
            <person name="Ohkuma M."/>
        </authorList>
    </citation>
    <scope>NUCLEOTIDE SEQUENCE [LARGE SCALE GENOMIC DNA]</scope>
    <source>
        <strain evidence="11">5CPEGH6</strain>
    </source>
</reference>
<feature type="compositionally biased region" description="Low complexity" evidence="6">
    <location>
        <begin position="28"/>
        <end position="37"/>
    </location>
</feature>
<sequence length="408" mass="43627">MIRTLLLAALFTGLPAAFRPCAAGTAAGRTDTAATARIPADSLRPAARTPEECLPDGKTASANTPDTESAAGTNPAPADAPDTKPAAETAAAGTANAPAPADTAAYLRPPYLREGDTIAVVSPSGRIAARADTAKVRERLESWGLHVLFGTHYADRSQPYFAGTDAERAADLQRMLDDPSVKAVIAFRGGYGSVRLLPYLDLRRLREHPKWLAGFSDITTLHLVLRRLRIESIHGQMPAGFLFDEGTEDPSAESLREALFGLTRRIDTPPHPLNRPGRATGRLAGGNLAVICAATGTPEELLTDSPTVLFIEEVGEFVYRIDRMMQSLARSGKLRNLRAVVVGHLTDMMGEKKFGVADACRIISDYTQELGIPVLFGFPAGHDEPNLSLYLGREVTVTVDDGGGCVEF</sequence>
<dbReference type="InterPro" id="IPR040449">
    <property type="entry name" value="Peptidase_S66_N"/>
</dbReference>
<dbReference type="AlphaFoldDB" id="A0A4Y1X010"/>
<dbReference type="CDD" id="cd07025">
    <property type="entry name" value="Peptidase_S66"/>
    <property type="match status" value="1"/>
</dbReference>
<keyword evidence="11" id="KW-1185">Reference proteome</keyword>
<evidence type="ECO:0000313" key="11">
    <source>
        <dbReference type="Proteomes" id="UP000319374"/>
    </source>
</evidence>
<evidence type="ECO:0000256" key="4">
    <source>
        <dbReference type="ARBA" id="ARBA00022801"/>
    </source>
</evidence>
<dbReference type="GO" id="GO:0008236">
    <property type="term" value="F:serine-type peptidase activity"/>
    <property type="evidence" value="ECO:0007669"/>
    <property type="project" value="UniProtKB-KW"/>
</dbReference>
<dbReference type="PANTHER" id="PTHR30237">
    <property type="entry name" value="MURAMOYLTETRAPEPTIDE CARBOXYPEPTIDASE"/>
    <property type="match status" value="1"/>
</dbReference>
<dbReference type="Gene3D" id="3.40.50.10740">
    <property type="entry name" value="Class I glutamine amidotransferase-like"/>
    <property type="match status" value="1"/>
</dbReference>
<evidence type="ECO:0000256" key="5">
    <source>
        <dbReference type="ARBA" id="ARBA00022825"/>
    </source>
</evidence>
<evidence type="ECO:0008006" key="12">
    <source>
        <dbReference type="Google" id="ProtNLM"/>
    </source>
</evidence>
<feature type="domain" description="LD-carboxypeptidase N-terminal" evidence="8">
    <location>
        <begin position="118"/>
        <end position="235"/>
    </location>
</feature>
<dbReference type="InterPro" id="IPR027478">
    <property type="entry name" value="LdcA_N"/>
</dbReference>
<dbReference type="Proteomes" id="UP000319374">
    <property type="component" value="Chromosome"/>
</dbReference>
<feature type="region of interest" description="Disordered" evidence="6">
    <location>
        <begin position="28"/>
        <end position="101"/>
    </location>
</feature>
<feature type="domain" description="LD-carboxypeptidase C-terminal" evidence="9">
    <location>
        <begin position="280"/>
        <end position="397"/>
    </location>
</feature>
<dbReference type="Pfam" id="PF02016">
    <property type="entry name" value="Peptidase_S66"/>
    <property type="match status" value="1"/>
</dbReference>
<evidence type="ECO:0000259" key="8">
    <source>
        <dbReference type="Pfam" id="PF02016"/>
    </source>
</evidence>
<dbReference type="InterPro" id="IPR027461">
    <property type="entry name" value="Carboxypeptidase_A_C_sf"/>
</dbReference>
<evidence type="ECO:0000259" key="9">
    <source>
        <dbReference type="Pfam" id="PF17676"/>
    </source>
</evidence>
<dbReference type="KEGG" id="ada:A5CPEGH6_12750"/>
<feature type="compositionally biased region" description="Low complexity" evidence="6">
    <location>
        <begin position="70"/>
        <end position="101"/>
    </location>
</feature>
<proteinExistence type="inferred from homology"/>
<dbReference type="PANTHER" id="PTHR30237:SF2">
    <property type="entry name" value="MUREIN TETRAPEPTIDE CARBOXYPEPTIDASE"/>
    <property type="match status" value="1"/>
</dbReference>
<dbReference type="SUPFAM" id="SSF141986">
    <property type="entry name" value="LD-carboxypeptidase A C-terminal domain-like"/>
    <property type="match status" value="1"/>
</dbReference>
<protein>
    <recommendedName>
        <fullName evidence="12">Peptidase S66</fullName>
    </recommendedName>
</protein>
<evidence type="ECO:0000313" key="10">
    <source>
        <dbReference type="EMBL" id="BBL06637.1"/>
    </source>
</evidence>
<evidence type="ECO:0000256" key="3">
    <source>
        <dbReference type="ARBA" id="ARBA00022670"/>
    </source>
</evidence>
<dbReference type="SUPFAM" id="SSF52317">
    <property type="entry name" value="Class I glutamine amidotransferase-like"/>
    <property type="match status" value="1"/>
</dbReference>
<dbReference type="RefSeq" id="WP_198418186.1">
    <property type="nucleotide sequence ID" value="NZ_AP019736.1"/>
</dbReference>
<evidence type="ECO:0000256" key="1">
    <source>
        <dbReference type="ARBA" id="ARBA00010233"/>
    </source>
</evidence>
<evidence type="ECO:0000256" key="6">
    <source>
        <dbReference type="SAM" id="MobiDB-lite"/>
    </source>
</evidence>
<evidence type="ECO:0000256" key="7">
    <source>
        <dbReference type="SAM" id="SignalP"/>
    </source>
</evidence>
<feature type="chain" id="PRO_5021481892" description="Peptidase S66" evidence="7">
    <location>
        <begin position="23"/>
        <end position="408"/>
    </location>
</feature>
<dbReference type="EMBL" id="AP019736">
    <property type="protein sequence ID" value="BBL06637.1"/>
    <property type="molecule type" value="Genomic_DNA"/>
</dbReference>
<dbReference type="GO" id="GO:0004180">
    <property type="term" value="F:carboxypeptidase activity"/>
    <property type="evidence" value="ECO:0007669"/>
    <property type="project" value="UniProtKB-KW"/>
</dbReference>
<dbReference type="InterPro" id="IPR029062">
    <property type="entry name" value="Class_I_gatase-like"/>
</dbReference>
<accession>A0A4Y1X010</accession>
<keyword evidence="5" id="KW-0720">Serine protease</keyword>
<dbReference type="GO" id="GO:0006508">
    <property type="term" value="P:proteolysis"/>
    <property type="evidence" value="ECO:0007669"/>
    <property type="project" value="UniProtKB-KW"/>
</dbReference>
<feature type="signal peptide" evidence="7">
    <location>
        <begin position="1"/>
        <end position="22"/>
    </location>
</feature>
<name>A0A4Y1X010_9BACT</name>
<organism evidence="10 11">
    <name type="scientific">Alistipes dispar</name>
    <dbReference type="NCBI Taxonomy" id="2585119"/>
    <lineage>
        <taxon>Bacteria</taxon>
        <taxon>Pseudomonadati</taxon>
        <taxon>Bacteroidota</taxon>
        <taxon>Bacteroidia</taxon>
        <taxon>Bacteroidales</taxon>
        <taxon>Rikenellaceae</taxon>
        <taxon>Alistipes</taxon>
    </lineage>
</organism>
<dbReference type="InterPro" id="IPR003507">
    <property type="entry name" value="S66_fam"/>
</dbReference>
<dbReference type="Pfam" id="PF17676">
    <property type="entry name" value="Peptidase_S66C"/>
    <property type="match status" value="1"/>
</dbReference>
<dbReference type="Gene3D" id="3.50.30.60">
    <property type="entry name" value="LD-carboxypeptidase A C-terminal domain-like"/>
    <property type="match status" value="1"/>
</dbReference>